<evidence type="ECO:0000313" key="3">
    <source>
        <dbReference type="Proteomes" id="UP000385207"/>
    </source>
</evidence>
<evidence type="ECO:0000256" key="1">
    <source>
        <dbReference type="SAM" id="Phobius"/>
    </source>
</evidence>
<organism evidence="2 3">
    <name type="scientific">Pseudomonas fluorescens</name>
    <dbReference type="NCBI Taxonomy" id="294"/>
    <lineage>
        <taxon>Bacteria</taxon>
        <taxon>Pseudomonadati</taxon>
        <taxon>Pseudomonadota</taxon>
        <taxon>Gammaproteobacteria</taxon>
        <taxon>Pseudomonadales</taxon>
        <taxon>Pseudomonadaceae</taxon>
        <taxon>Pseudomonas</taxon>
    </lineage>
</organism>
<dbReference type="SUPFAM" id="SSF56399">
    <property type="entry name" value="ADP-ribosylation"/>
    <property type="match status" value="1"/>
</dbReference>
<protein>
    <recommendedName>
        <fullName evidence="4">RHS repeat-associated core domain-containing protein</fullName>
    </recommendedName>
</protein>
<accession>A0A5E7PHW4</accession>
<gene>
    <name evidence="2" type="ORF">PS862_05281</name>
</gene>
<dbReference type="Proteomes" id="UP000385207">
    <property type="component" value="Unassembled WGS sequence"/>
</dbReference>
<name>A0A5E7PHW4_PSEFL</name>
<feature type="transmembrane region" description="Helical" evidence="1">
    <location>
        <begin position="136"/>
        <end position="156"/>
    </location>
</feature>
<dbReference type="OrthoDB" id="6845590at2"/>
<reference evidence="2 3" key="1">
    <citation type="submission" date="2019-09" db="EMBL/GenBank/DDBJ databases">
        <authorList>
            <person name="Chandra G."/>
            <person name="Truman W A."/>
        </authorList>
    </citation>
    <scope>NUCLEOTIDE SEQUENCE [LARGE SCALE GENOMIC DNA]</scope>
    <source>
        <strain evidence="2">PS862</strain>
    </source>
</reference>
<keyword evidence="1" id="KW-0812">Transmembrane</keyword>
<feature type="transmembrane region" description="Helical" evidence="1">
    <location>
        <begin position="163"/>
        <end position="183"/>
    </location>
</feature>
<evidence type="ECO:0008006" key="4">
    <source>
        <dbReference type="Google" id="ProtNLM"/>
    </source>
</evidence>
<dbReference type="AlphaFoldDB" id="A0A5E7PHW4"/>
<keyword evidence="1" id="KW-1133">Transmembrane helix</keyword>
<dbReference type="RefSeq" id="WP_150785149.1">
    <property type="nucleotide sequence ID" value="NZ_CABVII010000033.1"/>
</dbReference>
<sequence>MTPTDPVDQQKSNTQRTILLATDSQKSALAEVVGDDINRLAYAVYGHQSAQQEVATRLGFNGELREAQTCWYLLGNGYRAYNPRLMRFHSPDNWGPFGRGGLNPYMYCVGDPVNRSDPTGHWSVLALLSSARNIGALGYFTSILGTGLNLSSLFIYGGRARLANGLGTLSGITGLAAGASAMFNYAPQATQLLSATSVISGAASTYLGARALRTDFRHLGWYEASFRRPSNSPPAYFETYPPRGAPGAAPSLPPAYPLNSSTMLPVTAGQRPPAYSRQDPALFSRPLPEYEAYLSSSIDPIDTATVGGDFSAIRHSARLQRQALDRLDGLSTSGMTIRQRR</sequence>
<evidence type="ECO:0000313" key="2">
    <source>
        <dbReference type="EMBL" id="VVP48869.1"/>
    </source>
</evidence>
<keyword evidence="1" id="KW-0472">Membrane</keyword>
<dbReference type="EMBL" id="CABVII010000033">
    <property type="protein sequence ID" value="VVP48869.1"/>
    <property type="molecule type" value="Genomic_DNA"/>
</dbReference>
<dbReference type="InterPro" id="IPR022385">
    <property type="entry name" value="Rhs_assc_core"/>
</dbReference>
<proteinExistence type="predicted"/>
<dbReference type="Gene3D" id="2.180.10.10">
    <property type="entry name" value="RHS repeat-associated core"/>
    <property type="match status" value="1"/>
</dbReference>
<dbReference type="NCBIfam" id="TIGR03696">
    <property type="entry name" value="Rhs_assc_core"/>
    <property type="match status" value="1"/>
</dbReference>
<feature type="transmembrane region" description="Helical" evidence="1">
    <location>
        <begin position="189"/>
        <end position="209"/>
    </location>
</feature>